<keyword evidence="4 6" id="KW-1133">Transmembrane helix</keyword>
<keyword evidence="3 6" id="KW-0812">Transmembrane</keyword>
<comment type="caution">
    <text evidence="7">The sequence shown here is derived from an EMBL/GenBank/DDBJ whole genome shotgun (WGS) entry which is preliminary data.</text>
</comment>
<dbReference type="EMBL" id="MNAD01000005">
    <property type="protein sequence ID" value="OJT16001.1"/>
    <property type="molecule type" value="Genomic_DNA"/>
</dbReference>
<feature type="non-terminal residue" evidence="7">
    <location>
        <position position="1"/>
    </location>
</feature>
<evidence type="ECO:0000256" key="2">
    <source>
        <dbReference type="ARBA" id="ARBA00007322"/>
    </source>
</evidence>
<comment type="similarity">
    <text evidence="2">Belongs to the PER33/POM33 family.</text>
</comment>
<organism evidence="7 8">
    <name type="scientific">Trametes pubescens</name>
    <name type="common">White-rot fungus</name>
    <dbReference type="NCBI Taxonomy" id="154538"/>
    <lineage>
        <taxon>Eukaryota</taxon>
        <taxon>Fungi</taxon>
        <taxon>Dikarya</taxon>
        <taxon>Basidiomycota</taxon>
        <taxon>Agaricomycotina</taxon>
        <taxon>Agaricomycetes</taxon>
        <taxon>Polyporales</taxon>
        <taxon>Polyporaceae</taxon>
        <taxon>Trametes</taxon>
    </lineage>
</organism>
<dbReference type="Proteomes" id="UP000184267">
    <property type="component" value="Unassembled WGS sequence"/>
</dbReference>
<evidence type="ECO:0000313" key="8">
    <source>
        <dbReference type="Proteomes" id="UP000184267"/>
    </source>
</evidence>
<evidence type="ECO:0000256" key="1">
    <source>
        <dbReference type="ARBA" id="ARBA00004141"/>
    </source>
</evidence>
<accession>A0A1M2W804</accession>
<dbReference type="GO" id="GO:0071786">
    <property type="term" value="P:endoplasmic reticulum tubular network organization"/>
    <property type="evidence" value="ECO:0007669"/>
    <property type="project" value="TreeGrafter"/>
</dbReference>
<dbReference type="OMA" id="RAYVWIT"/>
<evidence type="ECO:0000256" key="3">
    <source>
        <dbReference type="ARBA" id="ARBA00022692"/>
    </source>
</evidence>
<feature type="transmembrane region" description="Helical" evidence="6">
    <location>
        <begin position="104"/>
        <end position="128"/>
    </location>
</feature>
<keyword evidence="5 6" id="KW-0472">Membrane</keyword>
<dbReference type="AlphaFoldDB" id="A0A1M2W804"/>
<sequence>TPQPNTAWVQRALLDENIQYFIMAFFWWSSKPVTFALVPYAIFSLFHALTFTRTTLLPQFLPAGPPPQAGAAPTPHPIAKKLQVWVKTNYDNAMRIVAFTELAILGRVLFGALLFRNAFITPILYAYFLRQRWFQSKFTRDAVGTVHARIHAFVTSPGKPPVVAQVYTQVTNLVGRWAGSLPGAGPNGAAAGAGAGARRQ</sequence>
<dbReference type="Pfam" id="PF03661">
    <property type="entry name" value="TMEM33_Pom33"/>
    <property type="match status" value="1"/>
</dbReference>
<comment type="subcellular location">
    <subcellularLocation>
        <location evidence="1">Membrane</location>
        <topology evidence="1">Multi-pass membrane protein</topology>
    </subcellularLocation>
</comment>
<evidence type="ECO:0000256" key="4">
    <source>
        <dbReference type="ARBA" id="ARBA00022989"/>
    </source>
</evidence>
<dbReference type="PANTHER" id="PTHR12703">
    <property type="entry name" value="TRANSMEMBRANE PROTEIN 33"/>
    <property type="match status" value="1"/>
</dbReference>
<gene>
    <name evidence="7" type="ORF">TRAPUB_11726</name>
</gene>
<dbReference type="PANTHER" id="PTHR12703:SF4">
    <property type="entry name" value="TRANSMEMBRANE PROTEIN 33"/>
    <property type="match status" value="1"/>
</dbReference>
<dbReference type="GO" id="GO:0016020">
    <property type="term" value="C:membrane"/>
    <property type="evidence" value="ECO:0007669"/>
    <property type="project" value="UniProtKB-SubCell"/>
</dbReference>
<dbReference type="GO" id="GO:0061024">
    <property type="term" value="P:membrane organization"/>
    <property type="evidence" value="ECO:0007669"/>
    <property type="project" value="TreeGrafter"/>
</dbReference>
<dbReference type="STRING" id="154538.A0A1M2W804"/>
<evidence type="ECO:0000256" key="5">
    <source>
        <dbReference type="ARBA" id="ARBA00023136"/>
    </source>
</evidence>
<feature type="transmembrane region" description="Helical" evidence="6">
    <location>
        <begin position="20"/>
        <end position="43"/>
    </location>
</feature>
<protein>
    <submittedName>
        <fullName evidence="7">Nucleoporin POM33</fullName>
    </submittedName>
</protein>
<evidence type="ECO:0000313" key="7">
    <source>
        <dbReference type="EMBL" id="OJT16001.1"/>
    </source>
</evidence>
<dbReference type="GO" id="GO:0005783">
    <property type="term" value="C:endoplasmic reticulum"/>
    <property type="evidence" value="ECO:0007669"/>
    <property type="project" value="TreeGrafter"/>
</dbReference>
<dbReference type="InterPro" id="IPR005344">
    <property type="entry name" value="TMEM33/Pom33"/>
</dbReference>
<name>A0A1M2W804_TRAPU</name>
<reference evidence="7 8" key="1">
    <citation type="submission" date="2016-10" db="EMBL/GenBank/DDBJ databases">
        <title>Genome sequence of the basidiomycete white-rot fungus Trametes pubescens.</title>
        <authorList>
            <person name="Makela M.R."/>
            <person name="Granchi Z."/>
            <person name="Peng M."/>
            <person name="De Vries R.P."/>
            <person name="Grigoriev I."/>
            <person name="Riley R."/>
            <person name="Hilden K."/>
        </authorList>
    </citation>
    <scope>NUCLEOTIDE SEQUENCE [LARGE SCALE GENOMIC DNA]</scope>
    <source>
        <strain evidence="7 8">FBCC735</strain>
    </source>
</reference>
<keyword evidence="8" id="KW-1185">Reference proteome</keyword>
<dbReference type="InterPro" id="IPR051645">
    <property type="entry name" value="PER33/POM33_regulator"/>
</dbReference>
<evidence type="ECO:0000256" key="6">
    <source>
        <dbReference type="SAM" id="Phobius"/>
    </source>
</evidence>
<dbReference type="OrthoDB" id="5581259at2759"/>
<proteinExistence type="inferred from homology"/>